<gene>
    <name evidence="4" type="ORF">MTR_1077s0020</name>
</gene>
<evidence type="ECO:0000259" key="3">
    <source>
        <dbReference type="Pfam" id="PF00437"/>
    </source>
</evidence>
<sequence length="435" mass="46909">MFETLVSEWTLRGGEKARYGFSVVWPPAVGESVRVKRIPLANGEFVFVCRAFRFKPRQFGDIGMAAPLQAKLMGRDVRDGIGLFLGRPGAGKTTTASSFIQERARVLGGVTWTIESPIEMPLEGRYANGYIHQREVDTPEDMFEAVKDLARATPNVLFVGEVLDDRTAEVVVHASKMGFLVLCTYHGSDLINGIERFARAAGRGQPSAQFVDSFRFAIHLDLRLGNTGGDPRSISDELIGSMKTGNPPRVLSSRSLFCMADADPVRSHLRRGEFTQLGTEIDRQKNELLRMQSEKSFQMVQPTSYTVSSAAAASQFLAYRSAVMAFMNSNPGYTGVIQPSQLAVYAPQYSPTFISSNGVGNAVTPSGSGRLITVYAALPAGALQTVLAQSNNDASVGVSNGNTWTTAATGMNAVPQPLNVTVPLGNLVSVVKTGN</sequence>
<dbReference type="Pfam" id="PF00437">
    <property type="entry name" value="T2SSE"/>
    <property type="match status" value="1"/>
</dbReference>
<reference evidence="5" key="3">
    <citation type="submission" date="2015-06" db="UniProtKB">
        <authorList>
            <consortium name="EnsemblPlants"/>
        </authorList>
    </citation>
    <scope>IDENTIFICATION</scope>
    <source>
        <strain evidence="5">cv. Jemalong A17</strain>
    </source>
</reference>
<organism evidence="4 6">
    <name type="scientific">Medicago truncatula</name>
    <name type="common">Barrel medic</name>
    <name type="synonym">Medicago tribuloides</name>
    <dbReference type="NCBI Taxonomy" id="3880"/>
    <lineage>
        <taxon>Eukaryota</taxon>
        <taxon>Viridiplantae</taxon>
        <taxon>Streptophyta</taxon>
        <taxon>Embryophyta</taxon>
        <taxon>Tracheophyta</taxon>
        <taxon>Spermatophyta</taxon>
        <taxon>Magnoliopsida</taxon>
        <taxon>eudicotyledons</taxon>
        <taxon>Gunneridae</taxon>
        <taxon>Pentapetalae</taxon>
        <taxon>rosids</taxon>
        <taxon>fabids</taxon>
        <taxon>Fabales</taxon>
        <taxon>Fabaceae</taxon>
        <taxon>Papilionoideae</taxon>
        <taxon>50 kb inversion clade</taxon>
        <taxon>NPAAA clade</taxon>
        <taxon>Hologalegina</taxon>
        <taxon>IRL clade</taxon>
        <taxon>Trifolieae</taxon>
        <taxon>Medicago</taxon>
    </lineage>
</organism>
<dbReference type="InterPro" id="IPR027417">
    <property type="entry name" value="P-loop_NTPase"/>
</dbReference>
<keyword evidence="2" id="KW-0067">ATP-binding</keyword>
<dbReference type="EnsemblPlants" id="KEH15425">
    <property type="protein sequence ID" value="KEH15425"/>
    <property type="gene ID" value="MTR_1077s0020"/>
</dbReference>
<evidence type="ECO:0000256" key="1">
    <source>
        <dbReference type="ARBA" id="ARBA00022741"/>
    </source>
</evidence>
<feature type="domain" description="Bacterial type II secretion system protein E" evidence="3">
    <location>
        <begin position="32"/>
        <end position="198"/>
    </location>
</feature>
<keyword evidence="6" id="KW-1185">Reference proteome</keyword>
<reference evidence="4 6" key="2">
    <citation type="journal article" date="2014" name="BMC Genomics">
        <title>An improved genome release (version Mt4.0) for the model legume Medicago truncatula.</title>
        <authorList>
            <person name="Tang H."/>
            <person name="Krishnakumar V."/>
            <person name="Bidwell S."/>
            <person name="Rosen B."/>
            <person name="Chan A."/>
            <person name="Zhou S."/>
            <person name="Gentzbittel L."/>
            <person name="Childs K.L."/>
            <person name="Yandell M."/>
            <person name="Gundlach H."/>
            <person name="Mayer K.F."/>
            <person name="Schwartz D.C."/>
            <person name="Town C.D."/>
        </authorList>
    </citation>
    <scope>GENOME REANNOTATION</scope>
    <source>
        <strain evidence="4">A17</strain>
        <strain evidence="5 6">cv. Jemalong A17</strain>
    </source>
</reference>
<evidence type="ECO:0000313" key="4">
    <source>
        <dbReference type="EMBL" id="KEH15425.1"/>
    </source>
</evidence>
<evidence type="ECO:0000256" key="2">
    <source>
        <dbReference type="ARBA" id="ARBA00022840"/>
    </source>
</evidence>
<accession>A0A072TPE8</accession>
<name>A0A072TPE8_MEDTR</name>
<proteinExistence type="predicted"/>
<dbReference type="InterPro" id="IPR001482">
    <property type="entry name" value="T2SS/T4SS_dom"/>
</dbReference>
<dbReference type="SUPFAM" id="SSF52540">
    <property type="entry name" value="P-loop containing nucleoside triphosphate hydrolases"/>
    <property type="match status" value="1"/>
</dbReference>
<evidence type="ECO:0000313" key="5">
    <source>
        <dbReference type="EnsemblPlants" id="KEH15425"/>
    </source>
</evidence>
<dbReference type="Gene3D" id="3.40.50.300">
    <property type="entry name" value="P-loop containing nucleotide triphosphate hydrolases"/>
    <property type="match status" value="1"/>
</dbReference>
<dbReference type="AlphaFoldDB" id="A0A072TPE8"/>
<evidence type="ECO:0000313" key="6">
    <source>
        <dbReference type="Proteomes" id="UP000002051"/>
    </source>
</evidence>
<dbReference type="EMBL" id="KL403801">
    <property type="protein sequence ID" value="KEH15425.1"/>
    <property type="molecule type" value="Genomic_DNA"/>
</dbReference>
<dbReference type="Proteomes" id="UP000002051">
    <property type="component" value="Unassembled WGS sequence"/>
</dbReference>
<dbReference type="PANTHER" id="PTHR30258:SF3">
    <property type="entry name" value="SLL1921 PROTEIN"/>
    <property type="match status" value="1"/>
</dbReference>
<protein>
    <submittedName>
        <fullName evidence="4">Type II secretion system protein E</fullName>
    </submittedName>
</protein>
<reference evidence="4 6" key="1">
    <citation type="journal article" date="2011" name="Nature">
        <title>The Medicago genome provides insight into the evolution of rhizobial symbioses.</title>
        <authorList>
            <person name="Young N.D."/>
            <person name="Debelle F."/>
            <person name="Oldroyd G.E."/>
            <person name="Geurts R."/>
            <person name="Cannon S.B."/>
            <person name="Udvardi M.K."/>
            <person name="Benedito V.A."/>
            <person name="Mayer K.F."/>
            <person name="Gouzy J."/>
            <person name="Schoof H."/>
            <person name="Van de Peer Y."/>
            <person name="Proost S."/>
            <person name="Cook D.R."/>
            <person name="Meyers B.C."/>
            <person name="Spannagl M."/>
            <person name="Cheung F."/>
            <person name="De Mita S."/>
            <person name="Krishnakumar V."/>
            <person name="Gundlach H."/>
            <person name="Zhou S."/>
            <person name="Mudge J."/>
            <person name="Bharti A.K."/>
            <person name="Murray J.D."/>
            <person name="Naoumkina M.A."/>
            <person name="Rosen B."/>
            <person name="Silverstein K.A."/>
            <person name="Tang H."/>
            <person name="Rombauts S."/>
            <person name="Zhao P.X."/>
            <person name="Zhou P."/>
            <person name="Barbe V."/>
            <person name="Bardou P."/>
            <person name="Bechner M."/>
            <person name="Bellec A."/>
            <person name="Berger A."/>
            <person name="Berges H."/>
            <person name="Bidwell S."/>
            <person name="Bisseling T."/>
            <person name="Choisne N."/>
            <person name="Couloux A."/>
            <person name="Denny R."/>
            <person name="Deshpande S."/>
            <person name="Dai X."/>
            <person name="Doyle J.J."/>
            <person name="Dudez A.M."/>
            <person name="Farmer A.D."/>
            <person name="Fouteau S."/>
            <person name="Franken C."/>
            <person name="Gibelin C."/>
            <person name="Gish J."/>
            <person name="Goldstein S."/>
            <person name="Gonzalez A.J."/>
            <person name="Green P.J."/>
            <person name="Hallab A."/>
            <person name="Hartog M."/>
            <person name="Hua A."/>
            <person name="Humphray S.J."/>
            <person name="Jeong D.H."/>
            <person name="Jing Y."/>
            <person name="Jocker A."/>
            <person name="Kenton S.M."/>
            <person name="Kim D.J."/>
            <person name="Klee K."/>
            <person name="Lai H."/>
            <person name="Lang C."/>
            <person name="Lin S."/>
            <person name="Macmil S.L."/>
            <person name="Magdelenat G."/>
            <person name="Matthews L."/>
            <person name="McCorrison J."/>
            <person name="Monaghan E.L."/>
            <person name="Mun J.H."/>
            <person name="Najar F.Z."/>
            <person name="Nicholson C."/>
            <person name="Noirot C."/>
            <person name="O'Bleness M."/>
            <person name="Paule C.R."/>
            <person name="Poulain J."/>
            <person name="Prion F."/>
            <person name="Qin B."/>
            <person name="Qu C."/>
            <person name="Retzel E.F."/>
            <person name="Riddle C."/>
            <person name="Sallet E."/>
            <person name="Samain S."/>
            <person name="Samson N."/>
            <person name="Sanders I."/>
            <person name="Saurat O."/>
            <person name="Scarpelli C."/>
            <person name="Schiex T."/>
            <person name="Segurens B."/>
            <person name="Severin A.J."/>
            <person name="Sherrier D.J."/>
            <person name="Shi R."/>
            <person name="Sims S."/>
            <person name="Singer S.R."/>
            <person name="Sinharoy S."/>
            <person name="Sterck L."/>
            <person name="Viollet A."/>
            <person name="Wang B.B."/>
            <person name="Wang K."/>
            <person name="Wang M."/>
            <person name="Wang X."/>
            <person name="Warfsmann J."/>
            <person name="Weissenbach J."/>
            <person name="White D.D."/>
            <person name="White J.D."/>
            <person name="Wiley G.B."/>
            <person name="Wincker P."/>
            <person name="Xing Y."/>
            <person name="Yang L."/>
            <person name="Yao Z."/>
            <person name="Ying F."/>
            <person name="Zhai J."/>
            <person name="Zhou L."/>
            <person name="Zuber A."/>
            <person name="Denarie J."/>
            <person name="Dixon R.A."/>
            <person name="May G.D."/>
            <person name="Schwartz D.C."/>
            <person name="Rogers J."/>
            <person name="Quetier F."/>
            <person name="Town C.D."/>
            <person name="Roe B.A."/>
        </authorList>
    </citation>
    <scope>NUCLEOTIDE SEQUENCE [LARGE SCALE GENOMIC DNA]</scope>
    <source>
        <strain evidence="4">A17</strain>
        <strain evidence="5 6">cv. Jemalong A17</strain>
    </source>
</reference>
<dbReference type="PANTHER" id="PTHR30258">
    <property type="entry name" value="TYPE II SECRETION SYSTEM PROTEIN GSPE-RELATED"/>
    <property type="match status" value="1"/>
</dbReference>
<keyword evidence="1" id="KW-0547">Nucleotide-binding</keyword>
<dbReference type="HOGENOM" id="CLU_630694_0_0_1"/>
<dbReference type="GO" id="GO:0005524">
    <property type="term" value="F:ATP binding"/>
    <property type="evidence" value="ECO:0007669"/>
    <property type="project" value="UniProtKB-KW"/>
</dbReference>